<accession>A0A318GWY7</accession>
<keyword evidence="2" id="KW-1185">Reference proteome</keyword>
<dbReference type="RefSeq" id="WP_146219410.1">
    <property type="nucleotide sequence ID" value="NZ_QJJS01000015.1"/>
</dbReference>
<dbReference type="Proteomes" id="UP000247811">
    <property type="component" value="Unassembled WGS sequence"/>
</dbReference>
<dbReference type="EMBL" id="QJJS01000015">
    <property type="protein sequence ID" value="PXW94213.1"/>
    <property type="molecule type" value="Genomic_DNA"/>
</dbReference>
<evidence type="ECO:0000313" key="1">
    <source>
        <dbReference type="EMBL" id="PXW94213.1"/>
    </source>
</evidence>
<sequence>MPKRINVYASDANEPRIRAVCDRHHIPVSNLLEAVALCMTDAEIADLKERHRQMRRVEKGMADALDDQVLSRLRGMTPSQLETVIKAIDAAQTL</sequence>
<organism evidence="1 2">
    <name type="scientific">Sphaerotilus hippei</name>
    <dbReference type="NCBI Taxonomy" id="744406"/>
    <lineage>
        <taxon>Bacteria</taxon>
        <taxon>Pseudomonadati</taxon>
        <taxon>Pseudomonadota</taxon>
        <taxon>Betaproteobacteria</taxon>
        <taxon>Burkholderiales</taxon>
        <taxon>Sphaerotilaceae</taxon>
        <taxon>Sphaerotilus</taxon>
    </lineage>
</organism>
<name>A0A318GWY7_9BURK</name>
<comment type="caution">
    <text evidence="1">The sequence shown here is derived from an EMBL/GenBank/DDBJ whole genome shotgun (WGS) entry which is preliminary data.</text>
</comment>
<dbReference type="AlphaFoldDB" id="A0A318GWY7"/>
<proteinExistence type="predicted"/>
<protein>
    <submittedName>
        <fullName evidence="1">Uncharacterized protein</fullName>
    </submittedName>
</protein>
<reference evidence="1 2" key="1">
    <citation type="submission" date="2018-05" db="EMBL/GenBank/DDBJ databases">
        <title>Genomic Encyclopedia of Type Strains, Phase IV (KMG-IV): sequencing the most valuable type-strain genomes for metagenomic binning, comparative biology and taxonomic classification.</title>
        <authorList>
            <person name="Goeker M."/>
        </authorList>
    </citation>
    <scope>NUCLEOTIDE SEQUENCE [LARGE SCALE GENOMIC DNA]</scope>
    <source>
        <strain evidence="1 2">DSM 566</strain>
    </source>
</reference>
<evidence type="ECO:0000313" key="2">
    <source>
        <dbReference type="Proteomes" id="UP000247811"/>
    </source>
</evidence>
<gene>
    <name evidence="1" type="ORF">C7444_115108</name>
</gene>